<organism evidence="3 4">
    <name type="scientific">Pullulanibacillus camelliae</name>
    <dbReference type="NCBI Taxonomy" id="1707096"/>
    <lineage>
        <taxon>Bacteria</taxon>
        <taxon>Bacillati</taxon>
        <taxon>Bacillota</taxon>
        <taxon>Bacilli</taxon>
        <taxon>Bacillales</taxon>
        <taxon>Sporolactobacillaceae</taxon>
        <taxon>Pullulanibacillus</taxon>
    </lineage>
</organism>
<evidence type="ECO:0000313" key="4">
    <source>
        <dbReference type="Proteomes" id="UP000628775"/>
    </source>
</evidence>
<accession>A0A8J3DXP0</accession>
<feature type="domain" description="Peptidase M16 C-terminal" evidence="2">
    <location>
        <begin position="182"/>
        <end position="362"/>
    </location>
</feature>
<name>A0A8J3DXP0_9BACL</name>
<dbReference type="Pfam" id="PF00675">
    <property type="entry name" value="Peptidase_M16"/>
    <property type="match status" value="1"/>
</dbReference>
<keyword evidence="4" id="KW-1185">Reference proteome</keyword>
<evidence type="ECO:0000313" key="3">
    <source>
        <dbReference type="EMBL" id="GGE46045.1"/>
    </source>
</evidence>
<dbReference type="InterPro" id="IPR011765">
    <property type="entry name" value="Pept_M16_N"/>
</dbReference>
<dbReference type="InterPro" id="IPR011249">
    <property type="entry name" value="Metalloenz_LuxS/M16"/>
</dbReference>
<reference evidence="3" key="1">
    <citation type="journal article" date="2014" name="Int. J. Syst. Evol. Microbiol.">
        <title>Complete genome sequence of Corynebacterium casei LMG S-19264T (=DSM 44701T), isolated from a smear-ripened cheese.</title>
        <authorList>
            <consortium name="US DOE Joint Genome Institute (JGI-PGF)"/>
            <person name="Walter F."/>
            <person name="Albersmeier A."/>
            <person name="Kalinowski J."/>
            <person name="Ruckert C."/>
        </authorList>
    </citation>
    <scope>NUCLEOTIDE SEQUENCE</scope>
    <source>
        <strain evidence="3">CGMCC 1.15371</strain>
    </source>
</reference>
<dbReference type="Proteomes" id="UP000628775">
    <property type="component" value="Unassembled WGS sequence"/>
</dbReference>
<dbReference type="EMBL" id="BMIR01000012">
    <property type="protein sequence ID" value="GGE46045.1"/>
    <property type="molecule type" value="Genomic_DNA"/>
</dbReference>
<proteinExistence type="predicted"/>
<gene>
    <name evidence="3" type="primary">ymfH</name>
    <name evidence="3" type="ORF">GCM10011391_26060</name>
</gene>
<dbReference type="PANTHER" id="PTHR11851">
    <property type="entry name" value="METALLOPROTEASE"/>
    <property type="match status" value="1"/>
</dbReference>
<sequence length="428" mass="49338">METKRFEQLQETVYHKQLNNGLNIYVLPKEGFNKTFATFTTKYGAIDNQFKPFNQEEWLKVPDGIAHFLEHKMFEQPDGVDVFQTFGTQGAMANAFTSFTATAYLFSSTSNVEKNLETLVDFVQEPAFTDENVEKEKGIIGQEIRMYDDNPDWRLYFGLIENMYQNHPVKIDIAGTVESIAKITKEHLYECYRTFYHPSNMVLFVVGPVDPEAIITLIEKNQAGKGFTHKQAIERQYPEEPVSVAHKERSLPMPVKTPKCLVGYKEKTVHRQGDEMLRHELSVQLLLELLFGKGTENYKTLIDEGLIDDSFSFEYTEEYEFAFSAFGGNTEDPDRLAARLQAMVEEAKSQPIDEQTVERARKKRIGSFLKALNSPEFIATQFTRYQFNQMDLFSILSTLETLTLTELQTVLNEHFDHDCFTQFKVVAK</sequence>
<feature type="domain" description="Peptidase M16 N-terminal" evidence="1">
    <location>
        <begin position="63"/>
        <end position="176"/>
    </location>
</feature>
<evidence type="ECO:0000259" key="2">
    <source>
        <dbReference type="Pfam" id="PF05193"/>
    </source>
</evidence>
<dbReference type="GO" id="GO:0008233">
    <property type="term" value="F:peptidase activity"/>
    <property type="evidence" value="ECO:0007669"/>
    <property type="project" value="UniProtKB-KW"/>
</dbReference>
<keyword evidence="3" id="KW-0645">Protease</keyword>
<evidence type="ECO:0000259" key="1">
    <source>
        <dbReference type="Pfam" id="PF00675"/>
    </source>
</evidence>
<dbReference type="Gene3D" id="3.30.830.10">
    <property type="entry name" value="Metalloenzyme, LuxS/M16 peptidase-like"/>
    <property type="match status" value="2"/>
</dbReference>
<dbReference type="InterPro" id="IPR050361">
    <property type="entry name" value="MPP/UQCRC_Complex"/>
</dbReference>
<dbReference type="NCBIfam" id="NF047421">
    <property type="entry name" value="YfmH_fam"/>
    <property type="match status" value="1"/>
</dbReference>
<keyword evidence="3" id="KW-0378">Hydrolase</keyword>
<dbReference type="GO" id="GO:0006508">
    <property type="term" value="P:proteolysis"/>
    <property type="evidence" value="ECO:0007669"/>
    <property type="project" value="UniProtKB-KW"/>
</dbReference>
<dbReference type="Pfam" id="PF05193">
    <property type="entry name" value="Peptidase_M16_C"/>
    <property type="match status" value="1"/>
</dbReference>
<protein>
    <submittedName>
        <fullName evidence="3">Putative zinc protease YmfH</fullName>
    </submittedName>
</protein>
<dbReference type="AlphaFoldDB" id="A0A8J3DXP0"/>
<comment type="caution">
    <text evidence="3">The sequence shown here is derived from an EMBL/GenBank/DDBJ whole genome shotgun (WGS) entry which is preliminary data.</text>
</comment>
<dbReference type="GO" id="GO:0046872">
    <property type="term" value="F:metal ion binding"/>
    <property type="evidence" value="ECO:0007669"/>
    <property type="project" value="InterPro"/>
</dbReference>
<reference evidence="3" key="2">
    <citation type="submission" date="2020-09" db="EMBL/GenBank/DDBJ databases">
        <authorList>
            <person name="Sun Q."/>
            <person name="Zhou Y."/>
        </authorList>
    </citation>
    <scope>NUCLEOTIDE SEQUENCE</scope>
    <source>
        <strain evidence="3">CGMCC 1.15371</strain>
    </source>
</reference>
<dbReference type="PANTHER" id="PTHR11851:SF134">
    <property type="entry name" value="ZINC-DEPENDENT PROTEASE"/>
    <property type="match status" value="1"/>
</dbReference>
<dbReference type="RefSeq" id="WP_188694730.1">
    <property type="nucleotide sequence ID" value="NZ_BMIR01000012.1"/>
</dbReference>
<dbReference type="InterPro" id="IPR007863">
    <property type="entry name" value="Peptidase_M16_C"/>
</dbReference>
<dbReference type="SUPFAM" id="SSF63411">
    <property type="entry name" value="LuxS/MPP-like metallohydrolase"/>
    <property type="match status" value="2"/>
</dbReference>